<keyword evidence="5" id="KW-1185">Reference proteome</keyword>
<proteinExistence type="predicted"/>
<dbReference type="Pfam" id="PF00571">
    <property type="entry name" value="CBS"/>
    <property type="match status" value="2"/>
</dbReference>
<evidence type="ECO:0000313" key="5">
    <source>
        <dbReference type="Proteomes" id="UP000001431"/>
    </source>
</evidence>
<dbReference type="AlphaFoldDB" id="A3MVZ6"/>
<protein>
    <submittedName>
        <fullName evidence="4">Signal transduction protein with CBS domains</fullName>
    </submittedName>
</protein>
<evidence type="ECO:0000259" key="3">
    <source>
        <dbReference type="PROSITE" id="PS51371"/>
    </source>
</evidence>
<gene>
    <name evidence="4" type="ordered locus">Pcal_1393</name>
</gene>
<dbReference type="STRING" id="410359.Pcal_1393"/>
<sequence>MIKNYIKRPPITIGRDATVEEAAALMAEKGVGSLAIVDEGGRPVGIITERDVVKAVARRALGARVVEVGTTSNLLTASPEDDEYEVLKKMRERRVRHLLVVDKEGKLVGVLSIRDFLEDAALKALGDKVWWPPPEE</sequence>
<feature type="domain" description="CBS" evidence="3">
    <location>
        <begin position="6"/>
        <end position="64"/>
    </location>
</feature>
<evidence type="ECO:0000313" key="4">
    <source>
        <dbReference type="EMBL" id="ABO08813.1"/>
    </source>
</evidence>
<dbReference type="Proteomes" id="UP000001431">
    <property type="component" value="Chromosome"/>
</dbReference>
<organism evidence="4 5">
    <name type="scientific">Pyrobaculum calidifontis (strain DSM 21063 / JCM 11548 / VA1)</name>
    <dbReference type="NCBI Taxonomy" id="410359"/>
    <lineage>
        <taxon>Archaea</taxon>
        <taxon>Thermoproteota</taxon>
        <taxon>Thermoprotei</taxon>
        <taxon>Thermoproteales</taxon>
        <taxon>Thermoproteaceae</taxon>
        <taxon>Pyrobaculum</taxon>
    </lineage>
</organism>
<dbReference type="eggNOG" id="arCOG00606">
    <property type="taxonomic scope" value="Archaea"/>
</dbReference>
<dbReference type="KEGG" id="pcl:Pcal_1393"/>
<dbReference type="InterPro" id="IPR000644">
    <property type="entry name" value="CBS_dom"/>
</dbReference>
<feature type="domain" description="CBS" evidence="3">
    <location>
        <begin position="70"/>
        <end position="128"/>
    </location>
</feature>
<dbReference type="Gene3D" id="3.10.580.10">
    <property type="entry name" value="CBS-domain"/>
    <property type="match status" value="1"/>
</dbReference>
<dbReference type="HOGENOM" id="CLU_040681_12_1_2"/>
<keyword evidence="1 2" id="KW-0129">CBS domain</keyword>
<dbReference type="OrthoDB" id="43333at2157"/>
<dbReference type="EMBL" id="CP000561">
    <property type="protein sequence ID" value="ABO08813.1"/>
    <property type="molecule type" value="Genomic_DNA"/>
</dbReference>
<dbReference type="InterPro" id="IPR051257">
    <property type="entry name" value="Diverse_CBS-Domain"/>
</dbReference>
<dbReference type="PANTHER" id="PTHR43080">
    <property type="entry name" value="CBS DOMAIN-CONTAINING PROTEIN CBSX3, MITOCHONDRIAL"/>
    <property type="match status" value="1"/>
</dbReference>
<dbReference type="RefSeq" id="WP_011850071.1">
    <property type="nucleotide sequence ID" value="NC_009073.1"/>
</dbReference>
<dbReference type="SUPFAM" id="SSF54631">
    <property type="entry name" value="CBS-domain pair"/>
    <property type="match status" value="1"/>
</dbReference>
<dbReference type="InterPro" id="IPR046342">
    <property type="entry name" value="CBS_dom_sf"/>
</dbReference>
<evidence type="ECO:0000256" key="1">
    <source>
        <dbReference type="ARBA" id="ARBA00023122"/>
    </source>
</evidence>
<accession>A3MVZ6</accession>
<evidence type="ECO:0000256" key="2">
    <source>
        <dbReference type="PROSITE-ProRule" id="PRU00703"/>
    </source>
</evidence>
<dbReference type="CDD" id="cd09836">
    <property type="entry name" value="CBS_pair_arch"/>
    <property type="match status" value="1"/>
</dbReference>
<dbReference type="GeneID" id="4909145"/>
<dbReference type="SMART" id="SM00116">
    <property type="entry name" value="CBS"/>
    <property type="match status" value="2"/>
</dbReference>
<dbReference type="PROSITE" id="PS51371">
    <property type="entry name" value="CBS"/>
    <property type="match status" value="2"/>
</dbReference>
<name>A3MVZ6_PYRCJ</name>
<reference evidence="4" key="1">
    <citation type="submission" date="2007-02" db="EMBL/GenBank/DDBJ databases">
        <title>Complete sequence of Pyrobaculum calidifontis JCM 11548.</title>
        <authorList>
            <consortium name="US DOE Joint Genome Institute"/>
            <person name="Copeland A."/>
            <person name="Lucas S."/>
            <person name="Lapidus A."/>
            <person name="Barry K."/>
            <person name="Glavina del Rio T."/>
            <person name="Dalin E."/>
            <person name="Tice H."/>
            <person name="Pitluck S."/>
            <person name="Chain P."/>
            <person name="Malfatti S."/>
            <person name="Shin M."/>
            <person name="Vergez L."/>
            <person name="Schmutz J."/>
            <person name="Larimer F."/>
            <person name="Land M."/>
            <person name="Hauser L."/>
            <person name="Kyrpides N."/>
            <person name="Mikhailova N."/>
            <person name="Cozen A.E."/>
            <person name="Fitz-Gibbon S.T."/>
            <person name="House C.H."/>
            <person name="Saltikov C."/>
            <person name="Lowe T.M."/>
            <person name="Richardson P."/>
        </authorList>
    </citation>
    <scope>NUCLEOTIDE SEQUENCE [LARGE SCALE GENOMIC DNA]</scope>
    <source>
        <strain evidence="4">JCM 11548</strain>
    </source>
</reference>
<dbReference type="PANTHER" id="PTHR43080:SF2">
    <property type="entry name" value="CBS DOMAIN-CONTAINING PROTEIN"/>
    <property type="match status" value="1"/>
</dbReference>